<dbReference type="Proteomes" id="UP000621386">
    <property type="component" value="Unassembled WGS sequence"/>
</dbReference>
<name>A0ABS1P4U9_9ACTN</name>
<dbReference type="InterPro" id="IPR010982">
    <property type="entry name" value="Lambda_DNA-bd_dom_sf"/>
</dbReference>
<dbReference type="CDD" id="cd00093">
    <property type="entry name" value="HTH_XRE"/>
    <property type="match status" value="1"/>
</dbReference>
<sequence>MTDLIRKGAGQPLRDAMRRRGLTQAALAAKTKGVDASGRGVSLGTIIKITGRGKYGADRCRERTARLIAAALGEPVNDHFLTPSVSTDTVER</sequence>
<accession>A0ABS1P4U9</accession>
<protein>
    <submittedName>
        <fullName evidence="1">Helix-turn-helix transcriptional regulator</fullName>
    </submittedName>
</protein>
<keyword evidence="2" id="KW-1185">Reference proteome</keyword>
<gene>
    <name evidence="1" type="ORF">JK361_22755</name>
</gene>
<dbReference type="RefSeq" id="WP_201821173.1">
    <property type="nucleotide sequence ID" value="NZ_JAERRH010000008.1"/>
</dbReference>
<dbReference type="EMBL" id="JAERRH010000008">
    <property type="protein sequence ID" value="MBL1107391.1"/>
    <property type="molecule type" value="Genomic_DNA"/>
</dbReference>
<reference evidence="1 2" key="1">
    <citation type="submission" date="2021-01" db="EMBL/GenBank/DDBJ databases">
        <title>WGS of actinomycetes isolated from Thailand.</title>
        <authorList>
            <person name="Thawai C."/>
        </authorList>
    </citation>
    <scope>NUCLEOTIDE SEQUENCE [LARGE SCALE GENOMIC DNA]</scope>
    <source>
        <strain evidence="1 2">CH5-8</strain>
    </source>
</reference>
<proteinExistence type="predicted"/>
<dbReference type="SUPFAM" id="SSF47413">
    <property type="entry name" value="lambda repressor-like DNA-binding domains"/>
    <property type="match status" value="1"/>
</dbReference>
<dbReference type="Gene3D" id="1.10.260.40">
    <property type="entry name" value="lambda repressor-like DNA-binding domains"/>
    <property type="match status" value="1"/>
</dbReference>
<evidence type="ECO:0000313" key="2">
    <source>
        <dbReference type="Proteomes" id="UP000621386"/>
    </source>
</evidence>
<comment type="caution">
    <text evidence="1">The sequence shown here is derived from an EMBL/GenBank/DDBJ whole genome shotgun (WGS) entry which is preliminary data.</text>
</comment>
<evidence type="ECO:0000313" key="1">
    <source>
        <dbReference type="EMBL" id="MBL1107391.1"/>
    </source>
</evidence>
<organism evidence="1 2">
    <name type="scientific">Streptomyces musisoli</name>
    <dbReference type="NCBI Taxonomy" id="2802280"/>
    <lineage>
        <taxon>Bacteria</taxon>
        <taxon>Bacillati</taxon>
        <taxon>Actinomycetota</taxon>
        <taxon>Actinomycetes</taxon>
        <taxon>Kitasatosporales</taxon>
        <taxon>Streptomycetaceae</taxon>
        <taxon>Streptomyces</taxon>
    </lineage>
</organism>
<dbReference type="InterPro" id="IPR001387">
    <property type="entry name" value="Cro/C1-type_HTH"/>
</dbReference>